<dbReference type="AlphaFoldDB" id="A0AAV5LKP1"/>
<evidence type="ECO:0000313" key="3">
    <source>
        <dbReference type="Proteomes" id="UP001054252"/>
    </source>
</evidence>
<name>A0AAV5LKP1_9ROSI</name>
<sequence>MNLISVFLLFFFSPTVEQEPQARQHPPLEKRKFQICCVSSPPSAALGWVWV</sequence>
<gene>
    <name evidence="2" type="ORF">SLEP1_g45961</name>
</gene>
<feature type="chain" id="PRO_5043764259" evidence="1">
    <location>
        <begin position="19"/>
        <end position="51"/>
    </location>
</feature>
<accession>A0AAV5LKP1</accession>
<protein>
    <submittedName>
        <fullName evidence="2">Uncharacterized protein</fullName>
    </submittedName>
</protein>
<keyword evidence="3" id="KW-1185">Reference proteome</keyword>
<keyword evidence="1" id="KW-0732">Signal</keyword>
<dbReference type="EMBL" id="BPVZ01000125">
    <property type="protein sequence ID" value="GKV38003.1"/>
    <property type="molecule type" value="Genomic_DNA"/>
</dbReference>
<feature type="signal peptide" evidence="1">
    <location>
        <begin position="1"/>
        <end position="18"/>
    </location>
</feature>
<evidence type="ECO:0000313" key="2">
    <source>
        <dbReference type="EMBL" id="GKV38003.1"/>
    </source>
</evidence>
<comment type="caution">
    <text evidence="2">The sequence shown here is derived from an EMBL/GenBank/DDBJ whole genome shotgun (WGS) entry which is preliminary data.</text>
</comment>
<organism evidence="2 3">
    <name type="scientific">Rubroshorea leprosula</name>
    <dbReference type="NCBI Taxonomy" id="152421"/>
    <lineage>
        <taxon>Eukaryota</taxon>
        <taxon>Viridiplantae</taxon>
        <taxon>Streptophyta</taxon>
        <taxon>Embryophyta</taxon>
        <taxon>Tracheophyta</taxon>
        <taxon>Spermatophyta</taxon>
        <taxon>Magnoliopsida</taxon>
        <taxon>eudicotyledons</taxon>
        <taxon>Gunneridae</taxon>
        <taxon>Pentapetalae</taxon>
        <taxon>rosids</taxon>
        <taxon>malvids</taxon>
        <taxon>Malvales</taxon>
        <taxon>Dipterocarpaceae</taxon>
        <taxon>Rubroshorea</taxon>
    </lineage>
</organism>
<reference evidence="2 3" key="1">
    <citation type="journal article" date="2021" name="Commun. Biol.">
        <title>The genome of Shorea leprosula (Dipterocarpaceae) highlights the ecological relevance of drought in aseasonal tropical rainforests.</title>
        <authorList>
            <person name="Ng K.K.S."/>
            <person name="Kobayashi M.J."/>
            <person name="Fawcett J.A."/>
            <person name="Hatakeyama M."/>
            <person name="Paape T."/>
            <person name="Ng C.H."/>
            <person name="Ang C.C."/>
            <person name="Tnah L.H."/>
            <person name="Lee C.T."/>
            <person name="Nishiyama T."/>
            <person name="Sese J."/>
            <person name="O'Brien M.J."/>
            <person name="Copetti D."/>
            <person name="Mohd Noor M.I."/>
            <person name="Ong R.C."/>
            <person name="Putra M."/>
            <person name="Sireger I.Z."/>
            <person name="Indrioko S."/>
            <person name="Kosugi Y."/>
            <person name="Izuno A."/>
            <person name="Isagi Y."/>
            <person name="Lee S.L."/>
            <person name="Shimizu K.K."/>
        </authorList>
    </citation>
    <scope>NUCLEOTIDE SEQUENCE [LARGE SCALE GENOMIC DNA]</scope>
    <source>
        <strain evidence="2">214</strain>
    </source>
</reference>
<evidence type="ECO:0000256" key="1">
    <source>
        <dbReference type="SAM" id="SignalP"/>
    </source>
</evidence>
<dbReference type="Proteomes" id="UP001054252">
    <property type="component" value="Unassembled WGS sequence"/>
</dbReference>
<proteinExistence type="predicted"/>